<dbReference type="RefSeq" id="WP_057731406.1">
    <property type="nucleotide sequence ID" value="NZ_AZFS01000006.1"/>
</dbReference>
<accession>A0A0R1UYC6</accession>
<dbReference type="OrthoDB" id="5419659at2"/>
<name>A0A0R1UYC6_9LACO</name>
<dbReference type="InterPro" id="IPR031807">
    <property type="entry name" value="HicB-like"/>
</dbReference>
<dbReference type="PATRIC" id="fig|1423753.3.peg.50"/>
<dbReference type="Pfam" id="PF15919">
    <property type="entry name" value="HicB_lk_antitox"/>
    <property type="match status" value="1"/>
</dbReference>
<evidence type="ECO:0000259" key="1">
    <source>
        <dbReference type="Pfam" id="PF15919"/>
    </source>
</evidence>
<dbReference type="AlphaFoldDB" id="A0A0R1UYC6"/>
<evidence type="ECO:0000313" key="2">
    <source>
        <dbReference type="EMBL" id="KRL98247.1"/>
    </source>
</evidence>
<dbReference type="SUPFAM" id="SSF143100">
    <property type="entry name" value="TTHA1013/TTHA0281-like"/>
    <property type="match status" value="1"/>
</dbReference>
<keyword evidence="3" id="KW-1185">Reference proteome</keyword>
<organism evidence="2 3">
    <name type="scientific">Levilactobacillus hammesii DSM 16381</name>
    <dbReference type="NCBI Taxonomy" id="1423753"/>
    <lineage>
        <taxon>Bacteria</taxon>
        <taxon>Bacillati</taxon>
        <taxon>Bacillota</taxon>
        <taxon>Bacilli</taxon>
        <taxon>Lactobacillales</taxon>
        <taxon>Lactobacillaceae</taxon>
        <taxon>Levilactobacillus</taxon>
    </lineage>
</organism>
<dbReference type="Proteomes" id="UP000051580">
    <property type="component" value="Unassembled WGS sequence"/>
</dbReference>
<evidence type="ECO:0000313" key="3">
    <source>
        <dbReference type="Proteomes" id="UP000051580"/>
    </source>
</evidence>
<dbReference type="EMBL" id="AZFS01000006">
    <property type="protein sequence ID" value="KRL98247.1"/>
    <property type="molecule type" value="Genomic_DNA"/>
</dbReference>
<comment type="caution">
    <text evidence="2">The sequence shown here is derived from an EMBL/GenBank/DDBJ whole genome shotgun (WGS) entry which is preliminary data.</text>
</comment>
<reference evidence="2 3" key="1">
    <citation type="journal article" date="2015" name="Genome Announc.">
        <title>Expanding the biotechnology potential of lactobacilli through comparative genomics of 213 strains and associated genera.</title>
        <authorList>
            <person name="Sun Z."/>
            <person name="Harris H.M."/>
            <person name="McCann A."/>
            <person name="Guo C."/>
            <person name="Argimon S."/>
            <person name="Zhang W."/>
            <person name="Yang X."/>
            <person name="Jeffery I.B."/>
            <person name="Cooney J.C."/>
            <person name="Kagawa T.F."/>
            <person name="Liu W."/>
            <person name="Song Y."/>
            <person name="Salvetti E."/>
            <person name="Wrobel A."/>
            <person name="Rasinkangas P."/>
            <person name="Parkhill J."/>
            <person name="Rea M.C."/>
            <person name="O'Sullivan O."/>
            <person name="Ritari J."/>
            <person name="Douillard F.P."/>
            <person name="Paul Ross R."/>
            <person name="Yang R."/>
            <person name="Briner A.E."/>
            <person name="Felis G.E."/>
            <person name="de Vos W.M."/>
            <person name="Barrangou R."/>
            <person name="Klaenhammer T.R."/>
            <person name="Caufield P.W."/>
            <person name="Cui Y."/>
            <person name="Zhang H."/>
            <person name="O'Toole P.W."/>
        </authorList>
    </citation>
    <scope>NUCLEOTIDE SEQUENCE [LARGE SCALE GENOMIC DNA]</scope>
    <source>
        <strain evidence="2 3">DSM 16381</strain>
    </source>
</reference>
<sequence length="129" mass="14357">MTQNSQVIYPIILHPEDTGGYSVEIPDLADSWTQGDNPIEALDMARDLIGTLLVDETTFPVATPFEDLTVTAPAIKSLVEVDMRVFRQNHTHIVRKNVSIPEYLNVLGKKQGLNFSEVLTEALHDKLNA</sequence>
<feature type="domain" description="HicB-like antitoxin of toxin-antitoxin system" evidence="1">
    <location>
        <begin position="9"/>
        <end position="104"/>
    </location>
</feature>
<dbReference type="Gene3D" id="3.30.160.250">
    <property type="match status" value="1"/>
</dbReference>
<gene>
    <name evidence="2" type="ORF">FD28_GL000045</name>
</gene>
<proteinExistence type="predicted"/>
<protein>
    <recommendedName>
        <fullName evidence="1">HicB-like antitoxin of toxin-antitoxin system domain-containing protein</fullName>
    </recommendedName>
</protein>
<dbReference type="STRING" id="1423753.FD28_GL000045"/>
<dbReference type="InterPro" id="IPR035069">
    <property type="entry name" value="TTHA1013/TTHA0281-like"/>
</dbReference>